<accession>A0ABZ0I3A8</accession>
<protein>
    <submittedName>
        <fullName evidence="1">Uncharacterized protein</fullName>
    </submittedName>
</protein>
<sequence length="181" mass="19752">MSRGENIVEYLVDMAATIYVDDEYGRAHRIAPQLENLPPDVSGNPELMAKLERIALAVAASEFSRAGFHLKKPSRVDEQAVKAMQAIRRPELLHRLYANLGKQQAQELFVLLSKGLDGDRPTLDSTTLAGAVADTLRSYRLQTNTSKTGFLVQILKSIGEATGMKTNAESAARAALITPSE</sequence>
<reference evidence="1 2" key="1">
    <citation type="submission" date="2023-10" db="EMBL/GenBank/DDBJ databases">
        <title>Two novel species belonging to the OM43/NOR5 clade.</title>
        <authorList>
            <person name="Park M."/>
        </authorList>
    </citation>
    <scope>NUCLEOTIDE SEQUENCE [LARGE SCALE GENOMIC DNA]</scope>
    <source>
        <strain evidence="1 2">IMCC43200</strain>
    </source>
</reference>
<dbReference type="EMBL" id="CP136864">
    <property type="protein sequence ID" value="WOJ93671.1"/>
    <property type="molecule type" value="Genomic_DNA"/>
</dbReference>
<gene>
    <name evidence="1" type="ORF">R0135_00540</name>
</gene>
<organism evidence="1 2">
    <name type="scientific">Congregibacter variabilis</name>
    <dbReference type="NCBI Taxonomy" id="3081200"/>
    <lineage>
        <taxon>Bacteria</taxon>
        <taxon>Pseudomonadati</taxon>
        <taxon>Pseudomonadota</taxon>
        <taxon>Gammaproteobacteria</taxon>
        <taxon>Cellvibrionales</taxon>
        <taxon>Halieaceae</taxon>
        <taxon>Congregibacter</taxon>
    </lineage>
</organism>
<name>A0ABZ0I3A8_9GAMM</name>
<evidence type="ECO:0000313" key="1">
    <source>
        <dbReference type="EMBL" id="WOJ93671.1"/>
    </source>
</evidence>
<dbReference type="Proteomes" id="UP001626537">
    <property type="component" value="Chromosome"/>
</dbReference>
<evidence type="ECO:0000313" key="2">
    <source>
        <dbReference type="Proteomes" id="UP001626537"/>
    </source>
</evidence>
<dbReference type="RefSeq" id="WP_407348315.1">
    <property type="nucleotide sequence ID" value="NZ_CP136864.1"/>
</dbReference>
<keyword evidence="2" id="KW-1185">Reference proteome</keyword>
<proteinExistence type="predicted"/>